<dbReference type="PRINTS" id="PR00003">
    <property type="entry name" value="4DISULPHCORE"/>
</dbReference>
<organism evidence="3 4">
    <name type="scientific">Liparis tanakae</name>
    <name type="common">Tanaka's snailfish</name>
    <dbReference type="NCBI Taxonomy" id="230148"/>
    <lineage>
        <taxon>Eukaryota</taxon>
        <taxon>Metazoa</taxon>
        <taxon>Chordata</taxon>
        <taxon>Craniata</taxon>
        <taxon>Vertebrata</taxon>
        <taxon>Euteleostomi</taxon>
        <taxon>Actinopterygii</taxon>
        <taxon>Neopterygii</taxon>
        <taxon>Teleostei</taxon>
        <taxon>Neoteleostei</taxon>
        <taxon>Acanthomorphata</taxon>
        <taxon>Eupercaria</taxon>
        <taxon>Perciformes</taxon>
        <taxon>Cottioidei</taxon>
        <taxon>Cottales</taxon>
        <taxon>Liparidae</taxon>
        <taxon>Liparis</taxon>
    </lineage>
</organism>
<keyword evidence="1" id="KW-0732">Signal</keyword>
<dbReference type="InterPro" id="IPR050514">
    <property type="entry name" value="WAP_four-disulfide_core"/>
</dbReference>
<dbReference type="SMART" id="SM00217">
    <property type="entry name" value="WAP"/>
    <property type="match status" value="2"/>
</dbReference>
<dbReference type="GO" id="GO:0045087">
    <property type="term" value="P:innate immune response"/>
    <property type="evidence" value="ECO:0007669"/>
    <property type="project" value="TreeGrafter"/>
</dbReference>
<dbReference type="GO" id="GO:0004867">
    <property type="term" value="F:serine-type endopeptidase inhibitor activity"/>
    <property type="evidence" value="ECO:0007669"/>
    <property type="project" value="TreeGrafter"/>
</dbReference>
<dbReference type="AlphaFoldDB" id="A0A4Z2JD93"/>
<dbReference type="PANTHER" id="PTHR19441:SF95">
    <property type="entry name" value="PERLWAPIN ISOFORM X1"/>
    <property type="match status" value="1"/>
</dbReference>
<dbReference type="GO" id="GO:0019731">
    <property type="term" value="P:antibacterial humoral response"/>
    <property type="evidence" value="ECO:0007669"/>
    <property type="project" value="TreeGrafter"/>
</dbReference>
<gene>
    <name evidence="3" type="primary">Wfdc18</name>
    <name evidence="3" type="ORF">EYF80_002080</name>
</gene>
<keyword evidence="4" id="KW-1185">Reference proteome</keyword>
<dbReference type="OrthoDB" id="4473401at2759"/>
<dbReference type="Pfam" id="PF00095">
    <property type="entry name" value="WAP"/>
    <property type="match status" value="2"/>
</dbReference>
<dbReference type="PROSITE" id="PS51390">
    <property type="entry name" value="WAP"/>
    <property type="match status" value="2"/>
</dbReference>
<name>A0A4Z2JD93_9TELE</name>
<dbReference type="SUPFAM" id="SSF57256">
    <property type="entry name" value="Elafin-like"/>
    <property type="match status" value="2"/>
</dbReference>
<evidence type="ECO:0000259" key="2">
    <source>
        <dbReference type="PROSITE" id="PS51390"/>
    </source>
</evidence>
<dbReference type="Gene3D" id="4.10.75.10">
    <property type="entry name" value="Elafin-like"/>
    <property type="match status" value="2"/>
</dbReference>
<proteinExistence type="predicted"/>
<comment type="caution">
    <text evidence="3">The sequence shown here is derived from an EMBL/GenBank/DDBJ whole genome shotgun (WGS) entry which is preliminary data.</text>
</comment>
<feature type="domain" description="WAP" evidence="2">
    <location>
        <begin position="28"/>
        <end position="73"/>
    </location>
</feature>
<dbReference type="PANTHER" id="PTHR19441">
    <property type="entry name" value="WHEY ACDIC PROTEIN WAP"/>
    <property type="match status" value="1"/>
</dbReference>
<feature type="chain" id="PRO_5021271831" evidence="1">
    <location>
        <begin position="27"/>
        <end position="120"/>
    </location>
</feature>
<dbReference type="EMBL" id="SRLO01000009">
    <property type="protein sequence ID" value="TNN87733.1"/>
    <property type="molecule type" value="Genomic_DNA"/>
</dbReference>
<dbReference type="InterPro" id="IPR036645">
    <property type="entry name" value="Elafin-like_sf"/>
</dbReference>
<reference evidence="3 4" key="1">
    <citation type="submission" date="2019-03" db="EMBL/GenBank/DDBJ databases">
        <title>First draft genome of Liparis tanakae, snailfish: a comprehensive survey of snailfish specific genes.</title>
        <authorList>
            <person name="Kim W."/>
            <person name="Song I."/>
            <person name="Jeong J.-H."/>
            <person name="Kim D."/>
            <person name="Kim S."/>
            <person name="Ryu S."/>
            <person name="Song J.Y."/>
            <person name="Lee S.K."/>
        </authorList>
    </citation>
    <scope>NUCLEOTIDE SEQUENCE [LARGE SCALE GENOMIC DNA]</scope>
    <source>
        <tissue evidence="3">Muscle</tissue>
    </source>
</reference>
<evidence type="ECO:0000313" key="3">
    <source>
        <dbReference type="EMBL" id="TNN87733.1"/>
    </source>
</evidence>
<dbReference type="InterPro" id="IPR008197">
    <property type="entry name" value="WAP_dom"/>
</dbReference>
<evidence type="ECO:0000256" key="1">
    <source>
        <dbReference type="SAM" id="SignalP"/>
    </source>
</evidence>
<evidence type="ECO:0000313" key="4">
    <source>
        <dbReference type="Proteomes" id="UP000314294"/>
    </source>
</evidence>
<feature type="domain" description="WAP" evidence="2">
    <location>
        <begin position="75"/>
        <end position="117"/>
    </location>
</feature>
<dbReference type="Proteomes" id="UP000314294">
    <property type="component" value="Unassembled WGS sequence"/>
</dbReference>
<feature type="signal peptide" evidence="1">
    <location>
        <begin position="1"/>
        <end position="26"/>
    </location>
</feature>
<dbReference type="GO" id="GO:0005615">
    <property type="term" value="C:extracellular space"/>
    <property type="evidence" value="ECO:0007669"/>
    <property type="project" value="TreeGrafter"/>
</dbReference>
<protein>
    <submittedName>
        <fullName evidence="3">WAP four-disulfide core domain protein 18</fullName>
    </submittedName>
</protein>
<accession>A0A4Z2JD93</accession>
<sequence length="120" mass="12958">MEQHWSTVGALLLALIACVHYDIALAADNEKPGECPISSGIGMCQKFCELDTCCPNVQKCCSNGCGRQCMKPYEEKPGLCPTERGPSTCDEACSQDGECGRNQKCCKTCGHACRDLVFVN</sequence>